<dbReference type="Gene3D" id="2.30.30.40">
    <property type="entry name" value="SH3 Domains"/>
    <property type="match status" value="2"/>
</dbReference>
<dbReference type="Pfam" id="PF01520">
    <property type="entry name" value="Amidase_3"/>
    <property type="match status" value="1"/>
</dbReference>
<dbReference type="GO" id="GO:0009253">
    <property type="term" value="P:peptidoglycan catabolic process"/>
    <property type="evidence" value="ECO:0007669"/>
    <property type="project" value="InterPro"/>
</dbReference>
<dbReference type="InterPro" id="IPR050695">
    <property type="entry name" value="N-acetylmuramoyl_amidase_3"/>
</dbReference>
<dbReference type="InterPro" id="IPR003646">
    <property type="entry name" value="SH3-like_bac-type"/>
</dbReference>
<dbReference type="SMART" id="SM00287">
    <property type="entry name" value="SH3b"/>
    <property type="match status" value="2"/>
</dbReference>
<dbReference type="Pfam" id="PF08239">
    <property type="entry name" value="SH3_3"/>
    <property type="match status" value="2"/>
</dbReference>
<dbReference type="Gene3D" id="3.40.630.40">
    <property type="entry name" value="Zn-dependent exopeptidases"/>
    <property type="match status" value="1"/>
</dbReference>
<evidence type="ECO:0000256" key="2">
    <source>
        <dbReference type="ARBA" id="ARBA00023316"/>
    </source>
</evidence>
<evidence type="ECO:0000256" key="1">
    <source>
        <dbReference type="ARBA" id="ARBA00022801"/>
    </source>
</evidence>
<keyword evidence="2" id="KW-0961">Cell wall biogenesis/degradation</keyword>
<dbReference type="EC" id="3.5.1.28" evidence="4"/>
<dbReference type="CDD" id="cd02696">
    <property type="entry name" value="MurNAc-LAA"/>
    <property type="match status" value="1"/>
</dbReference>
<evidence type="ECO:0000313" key="4">
    <source>
        <dbReference type="EMBL" id="MDH2337361.1"/>
    </source>
</evidence>
<dbReference type="SMART" id="SM00646">
    <property type="entry name" value="Ami_3"/>
    <property type="match status" value="1"/>
</dbReference>
<keyword evidence="1 4" id="KW-0378">Hydrolase</keyword>
<dbReference type="PANTHER" id="PTHR30404">
    <property type="entry name" value="N-ACETYLMURAMOYL-L-ALANINE AMIDASE"/>
    <property type="match status" value="1"/>
</dbReference>
<dbReference type="GO" id="GO:0008745">
    <property type="term" value="F:N-acetylmuramoyl-L-alanine amidase activity"/>
    <property type="evidence" value="ECO:0007669"/>
    <property type="project" value="UniProtKB-EC"/>
</dbReference>
<dbReference type="PANTHER" id="PTHR30404:SF8">
    <property type="entry name" value="AUTOLYSIN PH-RELATED"/>
    <property type="match status" value="1"/>
</dbReference>
<feature type="domain" description="SH3b" evidence="3">
    <location>
        <begin position="280"/>
        <end position="347"/>
    </location>
</feature>
<dbReference type="SUPFAM" id="SSF53187">
    <property type="entry name" value="Zn-dependent exopeptidases"/>
    <property type="match status" value="1"/>
</dbReference>
<gene>
    <name evidence="4" type="ORF">QDQ28_14370</name>
</gene>
<proteinExistence type="predicted"/>
<reference evidence="4" key="1">
    <citation type="submission" date="2023-04" db="EMBL/GenBank/DDBJ databases">
        <title>Epidemiological investigation of Clostridium perfringens isolated from cattle.</title>
        <authorList>
            <person name="Tian R."/>
        </authorList>
    </citation>
    <scope>NUCLEOTIDE SEQUENCE</scope>
    <source>
        <strain evidence="4">ZWCP172</strain>
    </source>
</reference>
<evidence type="ECO:0000259" key="3">
    <source>
        <dbReference type="PROSITE" id="PS51781"/>
    </source>
</evidence>
<dbReference type="AlphaFoldDB" id="A0AAP4A8X0"/>
<comment type="caution">
    <text evidence="4">The sequence shown here is derived from an EMBL/GenBank/DDBJ whole genome shotgun (WGS) entry which is preliminary data.</text>
</comment>
<organism evidence="4 5">
    <name type="scientific">Clostridium perfringens</name>
    <dbReference type="NCBI Taxonomy" id="1502"/>
    <lineage>
        <taxon>Bacteria</taxon>
        <taxon>Bacillati</taxon>
        <taxon>Bacillota</taxon>
        <taxon>Clostridia</taxon>
        <taxon>Eubacteriales</taxon>
        <taxon>Clostridiaceae</taxon>
        <taxon>Clostridium</taxon>
    </lineage>
</organism>
<dbReference type="EMBL" id="JARVUX010000012">
    <property type="protein sequence ID" value="MDH2337361.1"/>
    <property type="molecule type" value="Genomic_DNA"/>
</dbReference>
<dbReference type="InterPro" id="IPR002508">
    <property type="entry name" value="MurNAc-LAA_cat"/>
</dbReference>
<dbReference type="PROSITE" id="PS51781">
    <property type="entry name" value="SH3B"/>
    <property type="match status" value="2"/>
</dbReference>
<name>A0AAP4A8X0_CLOPF</name>
<evidence type="ECO:0000313" key="5">
    <source>
        <dbReference type="Proteomes" id="UP001222958"/>
    </source>
</evidence>
<feature type="domain" description="SH3b" evidence="3">
    <location>
        <begin position="201"/>
        <end position="270"/>
    </location>
</feature>
<accession>A0AAP4A8X0</accession>
<dbReference type="GO" id="GO:0030288">
    <property type="term" value="C:outer membrane-bounded periplasmic space"/>
    <property type="evidence" value="ECO:0007669"/>
    <property type="project" value="TreeGrafter"/>
</dbReference>
<protein>
    <submittedName>
        <fullName evidence="4">N-acetylmuramoyl-L-alanine amidase</fullName>
        <ecNumber evidence="4">3.5.1.28</ecNumber>
    </submittedName>
</protein>
<dbReference type="Proteomes" id="UP001222958">
    <property type="component" value="Unassembled WGS sequence"/>
</dbReference>
<dbReference type="RefSeq" id="WP_279858326.1">
    <property type="nucleotide sequence ID" value="NZ_JARVUX010000012.1"/>
</dbReference>
<dbReference type="GO" id="GO:0071555">
    <property type="term" value="P:cell wall organization"/>
    <property type="evidence" value="ECO:0007669"/>
    <property type="project" value="UniProtKB-KW"/>
</dbReference>
<sequence>MSKKILVLIDCGHCLTGSDTGAAGLGYREENLTREIGNALGNIFDKVDVEYIFVHPNSANSVNESLSARVNKANKYGYAVLLVSIHLNSFSGGQAHGVEVLISGRGGNAEKFANQIQARFVKDIGLYNRGVKVNNKLYVLRKSNMPAVLVECGFINNTGDMSKYSATKYAEAIAEGILNMDIEAGQNTQTEPNQPAQPTTTTEKYFTTYNVNSSLTIRERGTTDSKAIGSIPAGAKFKFNWVDSDYLGWLYITYNGISGYVCAKYTKEIKELEPQRELWGRVINVNANSSLTVRSGAGTNYSNIGKVFKDEEVRIVWTEPGWHYIEYSTSNGKKRGYVKADYIKTFYK</sequence>